<dbReference type="Proteomes" id="UP000470404">
    <property type="component" value="Unassembled WGS sequence"/>
</dbReference>
<dbReference type="EMBL" id="JAAGNC010000189">
    <property type="protein sequence ID" value="NEC61111.1"/>
    <property type="molecule type" value="Genomic_DNA"/>
</dbReference>
<dbReference type="InterPro" id="IPR036388">
    <property type="entry name" value="WH-like_DNA-bd_sf"/>
</dbReference>
<accession>A0ABX0C0B3</accession>
<dbReference type="PANTHER" id="PTHR30136:SF35">
    <property type="entry name" value="HTH-TYPE TRANSCRIPTIONAL REGULATOR RV1719"/>
    <property type="match status" value="1"/>
</dbReference>
<dbReference type="SUPFAM" id="SSF55781">
    <property type="entry name" value="GAF domain-like"/>
    <property type="match status" value="1"/>
</dbReference>
<dbReference type="Pfam" id="PF01614">
    <property type="entry name" value="IclR_C"/>
    <property type="match status" value="1"/>
</dbReference>
<sequence>MPAQPHPIRSSRIRMGLFRRQAAPFPKEIPMAPTSGRQVAPPPEHRTVVRVMSILELVLASDPQGVRLGDLAASIDAPKSSVHGLARGLVAIGYFREENGRYFIGPAISTILAVGPAALPSVYRYALEQLASKWNETATLASLVGESVVYLDSVHPDAFIRAAPQLNKRLTLWPRASGRCFLAFMEPKKIDAFLRRNASAPEDTDALREELATIRKTRIAYNIGETVADHLGIASPIIIGDKPVTVAIALAGPRSRMEGRVDEMAQSLLETVESLSNFQEE</sequence>
<protein>
    <submittedName>
        <fullName evidence="6">IclR family transcriptional regulator</fullName>
    </submittedName>
</protein>
<dbReference type="PANTHER" id="PTHR30136">
    <property type="entry name" value="HELIX-TURN-HELIX TRANSCRIPTIONAL REGULATOR, ICLR FAMILY"/>
    <property type="match status" value="1"/>
</dbReference>
<dbReference type="RefSeq" id="WP_095213675.1">
    <property type="nucleotide sequence ID" value="NZ_JAAGNC010000189.1"/>
</dbReference>
<reference evidence="6 7" key="1">
    <citation type="submission" date="2020-01" db="EMBL/GenBank/DDBJ databases">
        <title>Insect and environment-associated Actinomycetes.</title>
        <authorList>
            <person name="Currrie C."/>
            <person name="Chevrette M."/>
            <person name="Carlson C."/>
            <person name="Stubbendieck R."/>
            <person name="Wendt-Pienkowski E."/>
        </authorList>
    </citation>
    <scope>NUCLEOTIDE SEQUENCE [LARGE SCALE GENOMIC DNA]</scope>
    <source>
        <strain evidence="6 7">SID8386</strain>
    </source>
</reference>
<dbReference type="Gene3D" id="3.30.450.40">
    <property type="match status" value="1"/>
</dbReference>
<proteinExistence type="predicted"/>
<organism evidence="6 7">
    <name type="scientific">Amycolatopsis rubida</name>
    <dbReference type="NCBI Taxonomy" id="112413"/>
    <lineage>
        <taxon>Bacteria</taxon>
        <taxon>Bacillati</taxon>
        <taxon>Actinomycetota</taxon>
        <taxon>Actinomycetes</taxon>
        <taxon>Pseudonocardiales</taxon>
        <taxon>Pseudonocardiaceae</taxon>
        <taxon>Amycolatopsis</taxon>
    </lineage>
</organism>
<keyword evidence="7" id="KW-1185">Reference proteome</keyword>
<keyword evidence="1" id="KW-0805">Transcription regulation</keyword>
<dbReference type="InterPro" id="IPR029016">
    <property type="entry name" value="GAF-like_dom_sf"/>
</dbReference>
<dbReference type="Pfam" id="PF09339">
    <property type="entry name" value="HTH_IclR"/>
    <property type="match status" value="1"/>
</dbReference>
<dbReference type="SMART" id="SM00346">
    <property type="entry name" value="HTH_ICLR"/>
    <property type="match status" value="1"/>
</dbReference>
<gene>
    <name evidence="6" type="ORF">G3I59_37330</name>
</gene>
<evidence type="ECO:0000256" key="3">
    <source>
        <dbReference type="ARBA" id="ARBA00023163"/>
    </source>
</evidence>
<feature type="domain" description="IclR-ED" evidence="5">
    <location>
        <begin position="100"/>
        <end position="281"/>
    </location>
</feature>
<dbReference type="Gene3D" id="1.10.10.10">
    <property type="entry name" value="Winged helix-like DNA-binding domain superfamily/Winged helix DNA-binding domain"/>
    <property type="match status" value="1"/>
</dbReference>
<evidence type="ECO:0000313" key="7">
    <source>
        <dbReference type="Proteomes" id="UP000470404"/>
    </source>
</evidence>
<keyword evidence="3" id="KW-0804">Transcription</keyword>
<evidence type="ECO:0000259" key="5">
    <source>
        <dbReference type="PROSITE" id="PS51078"/>
    </source>
</evidence>
<feature type="domain" description="HTH iclR-type" evidence="4">
    <location>
        <begin position="45"/>
        <end position="106"/>
    </location>
</feature>
<evidence type="ECO:0000256" key="2">
    <source>
        <dbReference type="ARBA" id="ARBA00023125"/>
    </source>
</evidence>
<dbReference type="InterPro" id="IPR050707">
    <property type="entry name" value="HTH_MetabolicPath_Reg"/>
</dbReference>
<name>A0ABX0C0B3_9PSEU</name>
<evidence type="ECO:0000256" key="1">
    <source>
        <dbReference type="ARBA" id="ARBA00023015"/>
    </source>
</evidence>
<evidence type="ECO:0000259" key="4">
    <source>
        <dbReference type="PROSITE" id="PS51077"/>
    </source>
</evidence>
<dbReference type="PROSITE" id="PS51078">
    <property type="entry name" value="ICLR_ED"/>
    <property type="match status" value="1"/>
</dbReference>
<evidence type="ECO:0000313" key="6">
    <source>
        <dbReference type="EMBL" id="NEC61111.1"/>
    </source>
</evidence>
<keyword evidence="2" id="KW-0238">DNA-binding</keyword>
<dbReference type="InterPro" id="IPR005471">
    <property type="entry name" value="Tscrpt_reg_IclR_N"/>
</dbReference>
<dbReference type="InterPro" id="IPR036390">
    <property type="entry name" value="WH_DNA-bd_sf"/>
</dbReference>
<dbReference type="InterPro" id="IPR014757">
    <property type="entry name" value="Tscrpt_reg_IclR_C"/>
</dbReference>
<dbReference type="SUPFAM" id="SSF46785">
    <property type="entry name" value="Winged helix' DNA-binding domain"/>
    <property type="match status" value="1"/>
</dbReference>
<dbReference type="PROSITE" id="PS51077">
    <property type="entry name" value="HTH_ICLR"/>
    <property type="match status" value="1"/>
</dbReference>
<comment type="caution">
    <text evidence="6">The sequence shown here is derived from an EMBL/GenBank/DDBJ whole genome shotgun (WGS) entry which is preliminary data.</text>
</comment>